<dbReference type="PRINTS" id="PR00111">
    <property type="entry name" value="ABHYDROLASE"/>
</dbReference>
<keyword evidence="3" id="KW-1185">Reference proteome</keyword>
<dbReference type="SUPFAM" id="SSF53474">
    <property type="entry name" value="alpha/beta-Hydrolases"/>
    <property type="match status" value="1"/>
</dbReference>
<dbReference type="Proteomes" id="UP000077266">
    <property type="component" value="Unassembled WGS sequence"/>
</dbReference>
<dbReference type="InParanoid" id="A0A165MIM3"/>
<dbReference type="AlphaFoldDB" id="A0A165MIM3"/>
<dbReference type="OrthoDB" id="3260812at2759"/>
<dbReference type="EMBL" id="KV425911">
    <property type="protein sequence ID" value="KZV99318.1"/>
    <property type="molecule type" value="Genomic_DNA"/>
</dbReference>
<dbReference type="GO" id="GO:0008474">
    <property type="term" value="F:palmitoyl-(protein) hydrolase activity"/>
    <property type="evidence" value="ECO:0007669"/>
    <property type="project" value="TreeGrafter"/>
</dbReference>
<dbReference type="InterPro" id="IPR000073">
    <property type="entry name" value="AB_hydrolase_1"/>
</dbReference>
<name>A0A165MIM3_EXIGL</name>
<reference evidence="2 3" key="1">
    <citation type="journal article" date="2016" name="Mol. Biol. Evol.">
        <title>Comparative Genomics of Early-Diverging Mushroom-Forming Fungi Provides Insights into the Origins of Lignocellulose Decay Capabilities.</title>
        <authorList>
            <person name="Nagy L.G."/>
            <person name="Riley R."/>
            <person name="Tritt A."/>
            <person name="Adam C."/>
            <person name="Daum C."/>
            <person name="Floudas D."/>
            <person name="Sun H."/>
            <person name="Yadav J.S."/>
            <person name="Pangilinan J."/>
            <person name="Larsson K.H."/>
            <person name="Matsuura K."/>
            <person name="Barry K."/>
            <person name="Labutti K."/>
            <person name="Kuo R."/>
            <person name="Ohm R.A."/>
            <person name="Bhattacharya S.S."/>
            <person name="Shirouzu T."/>
            <person name="Yoshinaga Y."/>
            <person name="Martin F.M."/>
            <person name="Grigoriev I.V."/>
            <person name="Hibbett D.S."/>
        </authorList>
    </citation>
    <scope>NUCLEOTIDE SEQUENCE [LARGE SCALE GENOMIC DNA]</scope>
    <source>
        <strain evidence="2 3">HHB12029</strain>
    </source>
</reference>
<evidence type="ECO:0000313" key="3">
    <source>
        <dbReference type="Proteomes" id="UP000077266"/>
    </source>
</evidence>
<evidence type="ECO:0000313" key="2">
    <source>
        <dbReference type="EMBL" id="KZV99318.1"/>
    </source>
</evidence>
<organism evidence="2 3">
    <name type="scientific">Exidia glandulosa HHB12029</name>
    <dbReference type="NCBI Taxonomy" id="1314781"/>
    <lineage>
        <taxon>Eukaryota</taxon>
        <taxon>Fungi</taxon>
        <taxon>Dikarya</taxon>
        <taxon>Basidiomycota</taxon>
        <taxon>Agaricomycotina</taxon>
        <taxon>Agaricomycetes</taxon>
        <taxon>Auriculariales</taxon>
        <taxon>Exidiaceae</taxon>
        <taxon>Exidia</taxon>
    </lineage>
</organism>
<dbReference type="PANTHER" id="PTHR12277:SF81">
    <property type="entry name" value="PROTEIN ABHD13"/>
    <property type="match status" value="1"/>
</dbReference>
<dbReference type="InterPro" id="IPR029058">
    <property type="entry name" value="AB_hydrolase_fold"/>
</dbReference>
<dbReference type="Gene3D" id="3.40.50.1820">
    <property type="entry name" value="alpha/beta hydrolase"/>
    <property type="match status" value="1"/>
</dbReference>
<proteinExistence type="predicted"/>
<accession>A0A165MIM3</accession>
<sequence>MQCNVFMLSYRGYGNSQGTPTEKGLRLDAQAGLDYILSHDVLSKSKLILYGQSLGGAVALDLASRHPDKMSALILENTFLSIPKMIPAVLPALAPFSVFCMQKWNSERAITLVPPSVPMLFLSGLQDEVVPCSHMERLHEIASDPKTGGNCSNRFLKKFPNGTHNDTFLRSGYWTAVLQFVQSVQQ</sequence>
<dbReference type="GO" id="GO:0016020">
    <property type="term" value="C:membrane"/>
    <property type="evidence" value="ECO:0007669"/>
    <property type="project" value="TreeGrafter"/>
</dbReference>
<dbReference type="Pfam" id="PF12146">
    <property type="entry name" value="Hydrolase_4"/>
    <property type="match status" value="1"/>
</dbReference>
<protein>
    <submittedName>
        <fullName evidence="2">YNL320W-like protein</fullName>
    </submittedName>
</protein>
<evidence type="ECO:0000259" key="1">
    <source>
        <dbReference type="Pfam" id="PF12146"/>
    </source>
</evidence>
<dbReference type="InterPro" id="IPR022742">
    <property type="entry name" value="Hydrolase_4"/>
</dbReference>
<dbReference type="PANTHER" id="PTHR12277">
    <property type="entry name" value="ALPHA/BETA HYDROLASE DOMAIN-CONTAINING PROTEIN"/>
    <property type="match status" value="1"/>
</dbReference>
<dbReference type="STRING" id="1314781.A0A165MIM3"/>
<gene>
    <name evidence="2" type="ORF">EXIGLDRAFT_725923</name>
</gene>
<feature type="domain" description="Serine aminopeptidase S33" evidence="1">
    <location>
        <begin position="4"/>
        <end position="161"/>
    </location>
</feature>